<evidence type="ECO:0000259" key="1">
    <source>
        <dbReference type="Pfam" id="PF08241"/>
    </source>
</evidence>
<dbReference type="InterPro" id="IPR029063">
    <property type="entry name" value="SAM-dependent_MTases_sf"/>
</dbReference>
<dbReference type="SUPFAM" id="SSF53335">
    <property type="entry name" value="S-adenosyl-L-methionine-dependent methyltransferases"/>
    <property type="match status" value="1"/>
</dbReference>
<dbReference type="EMBL" id="JANCPR020000041">
    <property type="protein sequence ID" value="MDJ1136481.1"/>
    <property type="molecule type" value="Genomic_DNA"/>
</dbReference>
<name>A0ABT7A6M0_9ACTN</name>
<keyword evidence="2" id="KW-0489">Methyltransferase</keyword>
<dbReference type="Gene3D" id="3.40.50.150">
    <property type="entry name" value="Vaccinia Virus protein VP39"/>
    <property type="match status" value="1"/>
</dbReference>
<dbReference type="PANTHER" id="PTHR43861">
    <property type="entry name" value="TRANS-ACONITATE 2-METHYLTRANSFERASE-RELATED"/>
    <property type="match status" value="1"/>
</dbReference>
<dbReference type="CDD" id="cd02440">
    <property type="entry name" value="AdoMet_MTases"/>
    <property type="match status" value="1"/>
</dbReference>
<evidence type="ECO:0000313" key="2">
    <source>
        <dbReference type="EMBL" id="MDJ1136481.1"/>
    </source>
</evidence>
<dbReference type="GO" id="GO:0032259">
    <property type="term" value="P:methylation"/>
    <property type="evidence" value="ECO:0007669"/>
    <property type="project" value="UniProtKB-KW"/>
</dbReference>
<dbReference type="Proteomes" id="UP001214441">
    <property type="component" value="Unassembled WGS sequence"/>
</dbReference>
<feature type="domain" description="Methyltransferase type 11" evidence="1">
    <location>
        <begin position="28"/>
        <end position="128"/>
    </location>
</feature>
<reference evidence="2 3" key="1">
    <citation type="submission" date="2023-05" db="EMBL/GenBank/DDBJ databases">
        <title>Streptantibioticus silvisoli sp. nov., acidotolerant actinomycetes 1 from pine litter.</title>
        <authorList>
            <person name="Swiecimska M."/>
            <person name="Golinska P."/>
            <person name="Sangal V."/>
            <person name="Wachnowicz B."/>
            <person name="Goodfellow M."/>
        </authorList>
    </citation>
    <scope>NUCLEOTIDE SEQUENCE [LARGE SCALE GENOMIC DNA]</scope>
    <source>
        <strain evidence="2 3">DSM 42109</strain>
    </source>
</reference>
<evidence type="ECO:0000313" key="3">
    <source>
        <dbReference type="Proteomes" id="UP001214441"/>
    </source>
</evidence>
<proteinExistence type="predicted"/>
<protein>
    <submittedName>
        <fullName evidence="2">Methyltransferase domain-containing protein</fullName>
    </submittedName>
</protein>
<accession>A0ABT7A6M0</accession>
<sequence>MIRQELVARQLDEAIAAQFEVGRRLRVLDIGLGEGNQALRLVRAGHQVTGLESDPALLDVVRGALEQEPEGIRERFRIVPGDGQDTGAHFLPGTFDVVLCHSVLSESRDPESTLAGLARVLDAGGLLSLVIPNVAARAMRAGRAADWEATLAALAASEDSDRTLRLDPLTSLLTRIGAPLERWYGVGVFCADDAPAEEAALDAEERAARVDPYRAVATSLHLCGVRG</sequence>
<keyword evidence="2" id="KW-0808">Transferase</keyword>
<keyword evidence="3" id="KW-1185">Reference proteome</keyword>
<dbReference type="Pfam" id="PF08241">
    <property type="entry name" value="Methyltransf_11"/>
    <property type="match status" value="1"/>
</dbReference>
<gene>
    <name evidence="2" type="ORF">NMN56_031950</name>
</gene>
<dbReference type="InterPro" id="IPR013216">
    <property type="entry name" value="Methyltransf_11"/>
</dbReference>
<comment type="caution">
    <text evidence="2">The sequence shown here is derived from an EMBL/GenBank/DDBJ whole genome shotgun (WGS) entry which is preliminary data.</text>
</comment>
<dbReference type="GO" id="GO:0008168">
    <property type="term" value="F:methyltransferase activity"/>
    <property type="evidence" value="ECO:0007669"/>
    <property type="project" value="UniProtKB-KW"/>
</dbReference>
<organism evidence="2 3">
    <name type="scientific">Streptomyces iconiensis</name>
    <dbReference type="NCBI Taxonomy" id="1384038"/>
    <lineage>
        <taxon>Bacteria</taxon>
        <taxon>Bacillati</taxon>
        <taxon>Actinomycetota</taxon>
        <taxon>Actinomycetes</taxon>
        <taxon>Kitasatosporales</taxon>
        <taxon>Streptomycetaceae</taxon>
        <taxon>Streptomyces</taxon>
    </lineage>
</organism>